<dbReference type="Proteomes" id="UP001529272">
    <property type="component" value="Unassembled WGS sequence"/>
</dbReference>
<comment type="caution">
    <text evidence="1">The sequence shown here is derived from an EMBL/GenBank/DDBJ whole genome shotgun (WGS) entry which is preliminary data.</text>
</comment>
<evidence type="ECO:0000313" key="2">
    <source>
        <dbReference type="Proteomes" id="UP001529272"/>
    </source>
</evidence>
<keyword evidence="2" id="KW-1185">Reference proteome</keyword>
<organism evidence="1 2">
    <name type="scientific">Mycobacterium intracellulare subsp. chimaera</name>
    <dbReference type="NCBI Taxonomy" id="222805"/>
    <lineage>
        <taxon>Bacteria</taxon>
        <taxon>Bacillati</taxon>
        <taxon>Actinomycetota</taxon>
        <taxon>Actinomycetes</taxon>
        <taxon>Mycobacteriales</taxon>
        <taxon>Mycobacteriaceae</taxon>
        <taxon>Mycobacterium</taxon>
        <taxon>Mycobacterium avium complex (MAC)</taxon>
    </lineage>
</organism>
<evidence type="ECO:0000313" key="1">
    <source>
        <dbReference type="EMBL" id="MDM3930217.1"/>
    </source>
</evidence>
<name>A0ABT7PA97_MYCIT</name>
<dbReference type="RefSeq" id="WP_142304821.1">
    <property type="nucleotide sequence ID" value="NZ_JASZZX010000068.1"/>
</dbReference>
<gene>
    <name evidence="1" type="ORF">QRB35_30235</name>
</gene>
<proteinExistence type="predicted"/>
<dbReference type="EMBL" id="JASZZX010000068">
    <property type="protein sequence ID" value="MDM3930217.1"/>
    <property type="molecule type" value="Genomic_DNA"/>
</dbReference>
<accession>A0ABT7PA97</accession>
<reference evidence="1" key="2">
    <citation type="submission" date="2023-06" db="EMBL/GenBank/DDBJ databases">
        <authorList>
            <person name="Spilker T."/>
        </authorList>
    </citation>
    <scope>NUCLEOTIDE SEQUENCE</scope>
    <source>
        <strain evidence="1">FLAC1071</strain>
    </source>
</reference>
<sequence length="162" mass="17966">MAIRTRSATLLDVARRDVEEVQRQFECPDDDWPPVLLMRTGSGRSLCGLVIMGDDLDATVEGLRLILASFGAVEAALVTSAWVVFDPAARGIDDDVRASEHSSRRECVVISYVDAERARMEVADIHRSVDKPPTLGVFRSAEGFHVRCRLIDAMRRGISEPR</sequence>
<protein>
    <submittedName>
        <fullName evidence="1">Uncharacterized protein</fullName>
    </submittedName>
</protein>
<reference evidence="1" key="1">
    <citation type="submission" date="2023-06" db="EMBL/GenBank/DDBJ databases">
        <title>Itaconate inhibition of nontuberculous mycobacteria.</title>
        <authorList>
            <person name="Breen P."/>
            <person name="Zimbric M."/>
            <person name="Caverly L."/>
        </authorList>
    </citation>
    <scope>NUCLEOTIDE SEQUENCE</scope>
    <source>
        <strain evidence="1">FLAC1071</strain>
    </source>
</reference>